<comment type="caution">
    <text evidence="3">The sequence shown here is derived from an EMBL/GenBank/DDBJ whole genome shotgun (WGS) entry which is preliminary data.</text>
</comment>
<dbReference type="InterPro" id="IPR011050">
    <property type="entry name" value="Pectin_lyase_fold/virulence"/>
</dbReference>
<dbReference type="EMBL" id="MSDW01000001">
    <property type="protein sequence ID" value="OKY78518.1"/>
    <property type="molecule type" value="Genomic_DNA"/>
</dbReference>
<evidence type="ECO:0000313" key="4">
    <source>
        <dbReference type="Proteomes" id="UP000185744"/>
    </source>
</evidence>
<dbReference type="InParanoid" id="A0A1Q6DW00"/>
<evidence type="ECO:0000256" key="1">
    <source>
        <dbReference type="SAM" id="MobiDB-lite"/>
    </source>
</evidence>
<dbReference type="InterPro" id="IPR012334">
    <property type="entry name" value="Pectin_lyas_fold"/>
</dbReference>
<feature type="domain" description="Bacterial repeat" evidence="2">
    <location>
        <begin position="42"/>
        <end position="112"/>
    </location>
</feature>
<dbReference type="InterPro" id="IPR044060">
    <property type="entry name" value="Bacterial_rp_domain"/>
</dbReference>
<reference evidence="3" key="1">
    <citation type="submission" date="2016-12" db="EMBL/GenBank/DDBJ databases">
        <title>Discovery of methanogenic haloarchaea.</title>
        <authorList>
            <person name="Sorokin D.Y."/>
            <person name="Makarova K.S."/>
            <person name="Abbas B."/>
            <person name="Ferrer M."/>
            <person name="Golyshin P.N."/>
        </authorList>
    </citation>
    <scope>NUCLEOTIDE SEQUENCE [LARGE SCALE GENOMIC DNA]</scope>
    <source>
        <strain evidence="3">HMET1</strain>
    </source>
</reference>
<dbReference type="Proteomes" id="UP000185744">
    <property type="component" value="Unassembled WGS sequence"/>
</dbReference>
<gene>
    <name evidence="3" type="ORF">BTN85_1011</name>
</gene>
<sequence>MQQQKLPLHAKGLSEKGINNQKATENVPDKVKPKLPFVSEVNLEKIPEEGGTVSGEGFYTIGREITIKAEPKEGYIFKCWNTSSPELIEDAGAKETTLTVPREDITVKAKFIQAKIVEQGESIQKAIDEADSGDTIVVCPGTYQENINLNKEYLTVKSKADAQNVIIKGRIVMSAEGTTLDGFTVNPEETYTTDIGDRAGIRVTASNVLIENNIVEGVHGDASGNEDTMSVHGIQIWSDGPTIKDIEITNNVVKDIINKGNPEEGWPHYGGAVGVKVQGDVSNVLAEGNTIKDIHSAGWTYGIVTSPSDNAEVQPKDVSVLRNNIEEINDGTEYNVFEEVGAPYP</sequence>
<dbReference type="STRING" id="1903181.BTN85_1011"/>
<proteinExistence type="predicted"/>
<evidence type="ECO:0000259" key="2">
    <source>
        <dbReference type="Pfam" id="PF18998"/>
    </source>
</evidence>
<dbReference type="Pfam" id="PF18998">
    <property type="entry name" value="Flg_new_2"/>
    <property type="match status" value="1"/>
</dbReference>
<name>A0A1Q6DW00_METT1</name>
<keyword evidence="4" id="KW-1185">Reference proteome</keyword>
<accession>A0A1Q6DW00</accession>
<dbReference type="SUPFAM" id="SSF51126">
    <property type="entry name" value="Pectin lyase-like"/>
    <property type="match status" value="1"/>
</dbReference>
<dbReference type="AlphaFoldDB" id="A0A1Q6DW00"/>
<organism evidence="3 4">
    <name type="scientific">Methanohalarchaeum thermophilum</name>
    <dbReference type="NCBI Taxonomy" id="1903181"/>
    <lineage>
        <taxon>Archaea</taxon>
        <taxon>Methanobacteriati</taxon>
        <taxon>Methanobacteriota</taxon>
        <taxon>Methanonatronarchaeia</taxon>
        <taxon>Methanonatronarchaeales</taxon>
        <taxon>Methanonatronarchaeaceae</taxon>
        <taxon>Candidatus Methanohalarchaeum</taxon>
    </lineage>
</organism>
<evidence type="ECO:0000313" key="3">
    <source>
        <dbReference type="EMBL" id="OKY78518.1"/>
    </source>
</evidence>
<protein>
    <submittedName>
        <fullName evidence="3">Secreted protein with PKD repeat domain</fullName>
    </submittedName>
</protein>
<feature type="region of interest" description="Disordered" evidence="1">
    <location>
        <begin position="1"/>
        <end position="25"/>
    </location>
</feature>
<dbReference type="Gene3D" id="2.160.20.10">
    <property type="entry name" value="Single-stranded right-handed beta-helix, Pectin lyase-like"/>
    <property type="match status" value="1"/>
</dbReference>